<name>A0ABM7HSL1_MYCME</name>
<accession>A0ABM7HSL1</accession>
<keyword evidence="2" id="KW-1185">Reference proteome</keyword>
<dbReference type="Proteomes" id="UP000465622">
    <property type="component" value="Chromosome"/>
</dbReference>
<protein>
    <submittedName>
        <fullName evidence="1">Uncharacterized protein</fullName>
    </submittedName>
</protein>
<reference evidence="1 2" key="1">
    <citation type="journal article" date="2019" name="Emerg. Microbes Infect.">
        <title>Comprehensive subspecies identification of 175 nontuberculous mycobacteria species based on 7547 genomic profiles.</title>
        <authorList>
            <person name="Matsumoto Y."/>
            <person name="Kinjo T."/>
            <person name="Motooka D."/>
            <person name="Nabeya D."/>
            <person name="Jung N."/>
            <person name="Uechi K."/>
            <person name="Horii T."/>
            <person name="Iida T."/>
            <person name="Fujita J."/>
            <person name="Nakamura S."/>
        </authorList>
    </citation>
    <scope>NUCLEOTIDE SEQUENCE [LARGE SCALE GENOMIC DNA]</scope>
    <source>
        <strain evidence="1 2">JCM 12375</strain>
    </source>
</reference>
<dbReference type="EMBL" id="AP022567">
    <property type="protein sequence ID" value="BBX33552.1"/>
    <property type="molecule type" value="Genomic_DNA"/>
</dbReference>
<organism evidence="1 2">
    <name type="scientific">Mycolicibacterium mageritense</name>
    <name type="common">Mycobacterium mageritense</name>
    <dbReference type="NCBI Taxonomy" id="53462"/>
    <lineage>
        <taxon>Bacteria</taxon>
        <taxon>Bacillati</taxon>
        <taxon>Actinomycetota</taxon>
        <taxon>Actinomycetes</taxon>
        <taxon>Mycobacteriales</taxon>
        <taxon>Mycobacteriaceae</taxon>
        <taxon>Mycolicibacterium</taxon>
    </lineage>
</organism>
<sequence>MSRPIAADGTMRYSTPSAFAGASAVVATVHSPAANTTDSTTARIRLNARLILNLSRCRIPSHPGFARCAPAHVTRVVVNHIPCRGVAANA</sequence>
<proteinExistence type="predicted"/>
<evidence type="ECO:0000313" key="2">
    <source>
        <dbReference type="Proteomes" id="UP000465622"/>
    </source>
</evidence>
<gene>
    <name evidence="1" type="ORF">MMAGJ_28340</name>
</gene>
<evidence type="ECO:0000313" key="1">
    <source>
        <dbReference type="EMBL" id="BBX33552.1"/>
    </source>
</evidence>